<evidence type="ECO:0000256" key="4">
    <source>
        <dbReference type="ARBA" id="ARBA00022840"/>
    </source>
</evidence>
<keyword evidence="4" id="KW-0067">ATP-binding</keyword>
<feature type="domain" description="ABC1 atypical kinase-like" evidence="5">
    <location>
        <begin position="99"/>
        <end position="339"/>
    </location>
</feature>
<dbReference type="Pfam" id="PF03109">
    <property type="entry name" value="ABC1"/>
    <property type="match status" value="1"/>
</dbReference>
<evidence type="ECO:0000256" key="1">
    <source>
        <dbReference type="ARBA" id="ARBA00009670"/>
    </source>
</evidence>
<dbReference type="EMBL" id="FOUO01000007">
    <property type="protein sequence ID" value="SFM50410.1"/>
    <property type="molecule type" value="Genomic_DNA"/>
</dbReference>
<evidence type="ECO:0000256" key="2">
    <source>
        <dbReference type="ARBA" id="ARBA00022679"/>
    </source>
</evidence>
<reference evidence="6 7" key="1">
    <citation type="submission" date="2016-10" db="EMBL/GenBank/DDBJ databases">
        <authorList>
            <person name="de Groot N.N."/>
        </authorList>
    </citation>
    <scope>NUCLEOTIDE SEQUENCE [LARGE SCALE GENOMIC DNA]</scope>
    <source>
        <strain evidence="6 7">DSM 4180</strain>
    </source>
</reference>
<evidence type="ECO:0000313" key="7">
    <source>
        <dbReference type="Proteomes" id="UP000199556"/>
    </source>
</evidence>
<gene>
    <name evidence="6" type="ORF">SAMN05421721_107130</name>
</gene>
<dbReference type="GO" id="GO:0016301">
    <property type="term" value="F:kinase activity"/>
    <property type="evidence" value="ECO:0007669"/>
    <property type="project" value="UniProtKB-KW"/>
</dbReference>
<keyword evidence="2" id="KW-0808">Transferase</keyword>
<dbReference type="InterPro" id="IPR004147">
    <property type="entry name" value="ABC1_dom"/>
</dbReference>
<proteinExistence type="inferred from homology"/>
<name>A0A1I4REP1_ECTMO</name>
<dbReference type="OrthoDB" id="9795390at2"/>
<accession>A0A1I4REP1</accession>
<dbReference type="AlphaFoldDB" id="A0A1I4REP1"/>
<dbReference type="GO" id="GO:0006744">
    <property type="term" value="P:ubiquinone biosynthetic process"/>
    <property type="evidence" value="ECO:0007669"/>
    <property type="project" value="TreeGrafter"/>
</dbReference>
<dbReference type="PANTHER" id="PTHR43851:SF3">
    <property type="entry name" value="COENZYME Q8"/>
    <property type="match status" value="1"/>
</dbReference>
<keyword evidence="6" id="KW-0830">Ubiquinone</keyword>
<dbReference type="RefSeq" id="WP_090485074.1">
    <property type="nucleotide sequence ID" value="NZ_FOUO01000007.1"/>
</dbReference>
<protein>
    <submittedName>
        <fullName evidence="6">Predicted unusual protein kinase regulating ubiquinone biosynthesis, AarF/ABC1/UbiB family</fullName>
    </submittedName>
</protein>
<sequence length="440" mass="49782">MPDDTKRRSNPVPSSRLGRLWHLGMASGSLAAGIGVKGLTQLSRGGPAPGRIPLSGPHARRFTQRLARMRGAVMKMGQLMSMDGSDIFGPEVTEILGALRQSAEPMPLGQLSAVLNREYGRGWEQRFEHMDLTPIAAASIGQVHRARTRDGRDLALKIQFPGVRESIDSDIRNLSFLVKNFRMMPRGVDPAPLFEEARRQLHRETDYAAEADAMETYADRLGEDPDLIVPRPHRDLCTPQILAMDFLTGEPVDRVVETRHSQADRDRVAGLLARLTFRELFDFGLVQTDPNFSNYLYDADTRRIALLDYGAAHAIHAHWVETYRRLARATRDGDREAMHRACIDLGYLTETSPTVEVREMLDLLHLSGEPVRTPGPYDFGQSDLFERVFHRGRELFLDQRFNNMPEPATLFLHRKFMGTFMLCRKLQARVDIHGMLAPYL</sequence>
<dbReference type="InterPro" id="IPR051409">
    <property type="entry name" value="Atypical_kinase_ADCK"/>
</dbReference>
<dbReference type="CDD" id="cd13970">
    <property type="entry name" value="ABC1_ADCK3"/>
    <property type="match status" value="1"/>
</dbReference>
<organism evidence="6 7">
    <name type="scientific">Ectothiorhodospira mobilis</name>
    <dbReference type="NCBI Taxonomy" id="195064"/>
    <lineage>
        <taxon>Bacteria</taxon>
        <taxon>Pseudomonadati</taxon>
        <taxon>Pseudomonadota</taxon>
        <taxon>Gammaproteobacteria</taxon>
        <taxon>Chromatiales</taxon>
        <taxon>Ectothiorhodospiraceae</taxon>
        <taxon>Ectothiorhodospira</taxon>
    </lineage>
</organism>
<keyword evidence="3" id="KW-0547">Nucleotide-binding</keyword>
<dbReference type="GO" id="GO:0005524">
    <property type="term" value="F:ATP binding"/>
    <property type="evidence" value="ECO:0007669"/>
    <property type="project" value="UniProtKB-KW"/>
</dbReference>
<comment type="similarity">
    <text evidence="1">Belongs to the protein kinase superfamily. ADCK protein kinase family.</text>
</comment>
<dbReference type="Proteomes" id="UP000199556">
    <property type="component" value="Unassembled WGS sequence"/>
</dbReference>
<keyword evidence="7" id="KW-1185">Reference proteome</keyword>
<dbReference type="InterPro" id="IPR034646">
    <property type="entry name" value="ADCK3_dom"/>
</dbReference>
<dbReference type="STRING" id="195064.SAMN05421721_107130"/>
<keyword evidence="6" id="KW-0418">Kinase</keyword>
<evidence type="ECO:0000259" key="5">
    <source>
        <dbReference type="Pfam" id="PF03109"/>
    </source>
</evidence>
<evidence type="ECO:0000256" key="3">
    <source>
        <dbReference type="ARBA" id="ARBA00022741"/>
    </source>
</evidence>
<dbReference type="SUPFAM" id="SSF56112">
    <property type="entry name" value="Protein kinase-like (PK-like)"/>
    <property type="match status" value="1"/>
</dbReference>
<dbReference type="InterPro" id="IPR011009">
    <property type="entry name" value="Kinase-like_dom_sf"/>
</dbReference>
<evidence type="ECO:0000313" key="6">
    <source>
        <dbReference type="EMBL" id="SFM50410.1"/>
    </source>
</evidence>
<dbReference type="PANTHER" id="PTHR43851">
    <property type="match status" value="1"/>
</dbReference>